<feature type="transmembrane region" description="Helical" evidence="5">
    <location>
        <begin position="319"/>
        <end position="336"/>
    </location>
</feature>
<organism evidence="7 8">
    <name type="scientific">Deinococcus marmoris</name>
    <dbReference type="NCBI Taxonomy" id="249408"/>
    <lineage>
        <taxon>Bacteria</taxon>
        <taxon>Thermotogati</taxon>
        <taxon>Deinococcota</taxon>
        <taxon>Deinococci</taxon>
        <taxon>Deinococcales</taxon>
        <taxon>Deinococcaceae</taxon>
        <taxon>Deinococcus</taxon>
    </lineage>
</organism>
<dbReference type="EMBL" id="MSTI01000023">
    <property type="protein sequence ID" value="OLV19703.1"/>
    <property type="molecule type" value="Genomic_DNA"/>
</dbReference>
<dbReference type="Gene3D" id="1.20.1250.20">
    <property type="entry name" value="MFS general substrate transporter like domains"/>
    <property type="match status" value="1"/>
</dbReference>
<protein>
    <submittedName>
        <fullName evidence="7">Transmembrane efflux protein</fullName>
    </submittedName>
</protein>
<keyword evidence="2 5" id="KW-0812">Transmembrane</keyword>
<dbReference type="InterPro" id="IPR011701">
    <property type="entry name" value="MFS"/>
</dbReference>
<gene>
    <name evidence="7" type="ORF">BOO71_0001969</name>
</gene>
<feature type="transmembrane region" description="Helical" evidence="5">
    <location>
        <begin position="423"/>
        <end position="441"/>
    </location>
</feature>
<feature type="transmembrane region" description="Helical" evidence="5">
    <location>
        <begin position="214"/>
        <end position="232"/>
    </location>
</feature>
<dbReference type="SUPFAM" id="SSF103473">
    <property type="entry name" value="MFS general substrate transporter"/>
    <property type="match status" value="1"/>
</dbReference>
<proteinExistence type="predicted"/>
<dbReference type="CDD" id="cd17321">
    <property type="entry name" value="MFS_MMR_MDR_like"/>
    <property type="match status" value="1"/>
</dbReference>
<dbReference type="PROSITE" id="PS50850">
    <property type="entry name" value="MFS"/>
    <property type="match status" value="1"/>
</dbReference>
<dbReference type="Pfam" id="PF07690">
    <property type="entry name" value="MFS_1"/>
    <property type="match status" value="1"/>
</dbReference>
<dbReference type="RefSeq" id="WP_075830566.1">
    <property type="nucleotide sequence ID" value="NZ_MSTI01000023.1"/>
</dbReference>
<dbReference type="InterPro" id="IPR020846">
    <property type="entry name" value="MFS_dom"/>
</dbReference>
<feature type="transmembrane region" description="Helical" evidence="5">
    <location>
        <begin position="147"/>
        <end position="170"/>
    </location>
</feature>
<dbReference type="PANTHER" id="PTHR42718">
    <property type="entry name" value="MAJOR FACILITATOR SUPERFAMILY MULTIDRUG TRANSPORTER MFSC"/>
    <property type="match status" value="1"/>
</dbReference>
<dbReference type="InterPro" id="IPR036259">
    <property type="entry name" value="MFS_trans_sf"/>
</dbReference>
<feature type="transmembrane region" description="Helical" evidence="5">
    <location>
        <begin position="21"/>
        <end position="45"/>
    </location>
</feature>
<feature type="transmembrane region" description="Helical" evidence="5">
    <location>
        <begin position="348"/>
        <end position="367"/>
    </location>
</feature>
<comment type="caution">
    <text evidence="7">The sequence shown here is derived from an EMBL/GenBank/DDBJ whole genome shotgun (WGS) entry which is preliminary data.</text>
</comment>
<feature type="transmembrane region" description="Helical" evidence="5">
    <location>
        <begin position="114"/>
        <end position="135"/>
    </location>
</feature>
<feature type="transmembrane region" description="Helical" evidence="5">
    <location>
        <begin position="57"/>
        <end position="77"/>
    </location>
</feature>
<dbReference type="Proteomes" id="UP000186607">
    <property type="component" value="Unassembled WGS sequence"/>
</dbReference>
<feature type="transmembrane region" description="Helical" evidence="5">
    <location>
        <begin position="89"/>
        <end position="108"/>
    </location>
</feature>
<comment type="subcellular location">
    <subcellularLocation>
        <location evidence="1">Membrane</location>
        <topology evidence="1">Multi-pass membrane protein</topology>
    </subcellularLocation>
</comment>
<feature type="transmembrane region" description="Helical" evidence="5">
    <location>
        <begin position="182"/>
        <end position="202"/>
    </location>
</feature>
<feature type="transmembrane region" description="Helical" evidence="5">
    <location>
        <begin position="238"/>
        <end position="260"/>
    </location>
</feature>
<keyword evidence="8" id="KW-1185">Reference proteome</keyword>
<accession>A0A1U7P3F5</accession>
<evidence type="ECO:0000313" key="8">
    <source>
        <dbReference type="Proteomes" id="UP000186607"/>
    </source>
</evidence>
<name>A0A1U7P3F5_9DEIO</name>
<sequence length="571" mass="59807">MSARSAAGPLPETHPLDPTRWRALAVLLLALFMVLLDTSIVTNGLATLQRDLGASSAQVQFVLTGYAVGYGVLLITGGRLGDLYGRRRLFLLGLASFTLTSALCGLAWSPLTLIAFRVLQGLAAALLFPQVASFIQVLFPGRERARAFGLQGTIIGLGIIAGPLLGGLLIDANLFGSLWRPIFLVNVPIGLLALLWAARVLPESKSDQARGLDVPGVALLSLALVLLIYPVIEGRDQGWPTWLLTMLALSVVTLGVFVAYQRRLMARGKTPLVQLGMFSDRSFAVGALIAFVFQSSVLSYFVAMSLFFQAGLGYGPTQAALLLISYQVAIVVASLLSARLGARLGRSILSLGTALLIFGLLGILLTLNATVLNYRGYELIPALIVSGLGFGFVIGPLQTVILSRINPANAGSASGVLATVQQVGSALGVAIIGVLLFGHLASSADMVGAKVQPGLTQTLRATGLPASAVGGITAGFSACVHDRFNQADLNVVPASCQPRGNALPANLVKPVGAALTAAGDEVRREAFLSALLFTLRFQLAAYALCFGLVFLLPGNTRVMAQAAAARKEPTR</sequence>
<dbReference type="GO" id="GO:0022857">
    <property type="term" value="F:transmembrane transporter activity"/>
    <property type="evidence" value="ECO:0007669"/>
    <property type="project" value="InterPro"/>
</dbReference>
<feature type="domain" description="Major facilitator superfamily (MFS) profile" evidence="6">
    <location>
        <begin position="23"/>
        <end position="485"/>
    </location>
</feature>
<evidence type="ECO:0000313" key="7">
    <source>
        <dbReference type="EMBL" id="OLV19703.1"/>
    </source>
</evidence>
<feature type="transmembrane region" description="Helical" evidence="5">
    <location>
        <begin position="379"/>
        <end position="402"/>
    </location>
</feature>
<keyword evidence="3 5" id="KW-1133">Transmembrane helix</keyword>
<dbReference type="AlphaFoldDB" id="A0A1U7P3F5"/>
<dbReference type="STRING" id="249408.BOO71_0001969"/>
<dbReference type="GO" id="GO:0016020">
    <property type="term" value="C:membrane"/>
    <property type="evidence" value="ECO:0007669"/>
    <property type="project" value="UniProtKB-SubCell"/>
</dbReference>
<dbReference type="PANTHER" id="PTHR42718:SF39">
    <property type="entry name" value="ACTINORHODIN TRANSPORTER-RELATED"/>
    <property type="match status" value="1"/>
</dbReference>
<dbReference type="Gene3D" id="1.20.1720.10">
    <property type="entry name" value="Multidrug resistance protein D"/>
    <property type="match status" value="1"/>
</dbReference>
<feature type="transmembrane region" description="Helical" evidence="5">
    <location>
        <begin position="526"/>
        <end position="552"/>
    </location>
</feature>
<evidence type="ECO:0000256" key="1">
    <source>
        <dbReference type="ARBA" id="ARBA00004141"/>
    </source>
</evidence>
<feature type="transmembrane region" description="Helical" evidence="5">
    <location>
        <begin position="281"/>
        <end position="307"/>
    </location>
</feature>
<evidence type="ECO:0000256" key="5">
    <source>
        <dbReference type="SAM" id="Phobius"/>
    </source>
</evidence>
<evidence type="ECO:0000256" key="2">
    <source>
        <dbReference type="ARBA" id="ARBA00022692"/>
    </source>
</evidence>
<keyword evidence="4 5" id="KW-0472">Membrane</keyword>
<reference evidence="7 8" key="1">
    <citation type="submission" date="2017-01" db="EMBL/GenBank/DDBJ databases">
        <title>Genome Analysis of Deinococcus marmoris KOPRI26562.</title>
        <authorList>
            <person name="Kim J.H."/>
            <person name="Oh H.-M."/>
        </authorList>
    </citation>
    <scope>NUCLEOTIDE SEQUENCE [LARGE SCALE GENOMIC DNA]</scope>
    <source>
        <strain evidence="7 8">KOPRI26562</strain>
    </source>
</reference>
<evidence type="ECO:0000256" key="3">
    <source>
        <dbReference type="ARBA" id="ARBA00022989"/>
    </source>
</evidence>
<evidence type="ECO:0000256" key="4">
    <source>
        <dbReference type="ARBA" id="ARBA00023136"/>
    </source>
</evidence>
<evidence type="ECO:0000259" key="6">
    <source>
        <dbReference type="PROSITE" id="PS50850"/>
    </source>
</evidence>